<evidence type="ECO:0000313" key="2">
    <source>
        <dbReference type="EMBL" id="KAK5630125.1"/>
    </source>
</evidence>
<accession>A0AAN7YY43</accession>
<feature type="region of interest" description="Disordered" evidence="1">
    <location>
        <begin position="1"/>
        <end position="22"/>
    </location>
</feature>
<feature type="compositionally biased region" description="Polar residues" evidence="1">
    <location>
        <begin position="473"/>
        <end position="483"/>
    </location>
</feature>
<dbReference type="AlphaFoldDB" id="A0AAN7YY43"/>
<gene>
    <name evidence="2" type="ORF">RRF57_005840</name>
</gene>
<name>A0AAN7YY43_9PEZI</name>
<feature type="region of interest" description="Disordered" evidence="1">
    <location>
        <begin position="459"/>
        <end position="513"/>
    </location>
</feature>
<organism evidence="2 3">
    <name type="scientific">Xylaria bambusicola</name>
    <dbReference type="NCBI Taxonomy" id="326684"/>
    <lineage>
        <taxon>Eukaryota</taxon>
        <taxon>Fungi</taxon>
        <taxon>Dikarya</taxon>
        <taxon>Ascomycota</taxon>
        <taxon>Pezizomycotina</taxon>
        <taxon>Sordariomycetes</taxon>
        <taxon>Xylariomycetidae</taxon>
        <taxon>Xylariales</taxon>
        <taxon>Xylariaceae</taxon>
        <taxon>Xylaria</taxon>
    </lineage>
</organism>
<reference evidence="2 3" key="1">
    <citation type="submission" date="2023-10" db="EMBL/GenBank/DDBJ databases">
        <title>Draft genome sequence of Xylaria bambusicola isolate GMP-LS, the root and basal stem rot pathogen of sugarcane in Indonesia.</title>
        <authorList>
            <person name="Selvaraj P."/>
            <person name="Muralishankar V."/>
            <person name="Muruganantham S."/>
            <person name="Sp S."/>
            <person name="Haryani S."/>
            <person name="Lau K.J.X."/>
            <person name="Naqvi N.I."/>
        </authorList>
    </citation>
    <scope>NUCLEOTIDE SEQUENCE [LARGE SCALE GENOMIC DNA]</scope>
    <source>
        <strain evidence="2">GMP-LS</strain>
    </source>
</reference>
<evidence type="ECO:0000313" key="3">
    <source>
        <dbReference type="Proteomes" id="UP001305414"/>
    </source>
</evidence>
<feature type="compositionally biased region" description="Basic and acidic residues" evidence="1">
    <location>
        <begin position="385"/>
        <end position="394"/>
    </location>
</feature>
<evidence type="ECO:0008006" key="4">
    <source>
        <dbReference type="Google" id="ProtNLM"/>
    </source>
</evidence>
<comment type="caution">
    <text evidence="2">The sequence shown here is derived from an EMBL/GenBank/DDBJ whole genome shotgun (WGS) entry which is preliminary data.</text>
</comment>
<dbReference type="EMBL" id="JAWHQM010000014">
    <property type="protein sequence ID" value="KAK5630125.1"/>
    <property type="molecule type" value="Genomic_DNA"/>
</dbReference>
<feature type="compositionally biased region" description="Low complexity" evidence="1">
    <location>
        <begin position="1"/>
        <end position="11"/>
    </location>
</feature>
<proteinExistence type="predicted"/>
<dbReference type="Proteomes" id="UP001305414">
    <property type="component" value="Unassembled WGS sequence"/>
</dbReference>
<evidence type="ECO:0000256" key="1">
    <source>
        <dbReference type="SAM" id="MobiDB-lite"/>
    </source>
</evidence>
<keyword evidence="3" id="KW-1185">Reference proteome</keyword>
<protein>
    <recommendedName>
        <fullName evidence="4">Ubiquitin-like protease family profile domain-containing protein</fullName>
    </recommendedName>
</protein>
<feature type="region of interest" description="Disordered" evidence="1">
    <location>
        <begin position="365"/>
        <end position="437"/>
    </location>
</feature>
<feature type="compositionally biased region" description="Basic and acidic residues" evidence="1">
    <location>
        <begin position="420"/>
        <end position="437"/>
    </location>
</feature>
<sequence>MMAKMAATAKKPSGAAPKGRLDRPIYARTMKGEQDLTFSATDPQRADLRPATDAADDLNALNGLQIRRSRPLAPLELKQPLRHVQSSLPKVVKSAIYTGDLYGSLGGVFSCPTEQFDTTVSNIFGNEVRADGNLNYNDFFRRLRRSEWLLWDVEAEKGHWVVVVAHLYKSIVRNYKKKNFPDNANIPATVQSPDFNKIDAWCIISPESGIHGDALVKRVETRLPAVLKEGKIRFDADSERIASIWVPTDRSTWASGLHVYNIIKTLMYRLTEFHCREMAYDKSFWDPLPGWLNVDEIRAEMQGRAAQRCMASTGYRSRIAIEGVRRWIGCKEVVRANELRPRHRDNIAYQPGLYGKDGYAIPVSPRWSRSGEKTALSDDEDDDNNDNRFSRISDDGVFGDGFQYEDEIDIAGGPVGPPPKHVDGWHPSEDSADDLPRVKNIPLTKIAILKERGIELDLSDAPKSAKKPRPVKSASTKSMATRPTPNPGPMSGLESTPTPLSKKRKADKVDIESDIKKAGGLSALLKQRLVELGIEVTDG</sequence>